<evidence type="ECO:0000313" key="2">
    <source>
        <dbReference type="Proteomes" id="UP000606172"/>
    </source>
</evidence>
<organism evidence="1 2">
    <name type="scientific">Sinosporangium siamense</name>
    <dbReference type="NCBI Taxonomy" id="1367973"/>
    <lineage>
        <taxon>Bacteria</taxon>
        <taxon>Bacillati</taxon>
        <taxon>Actinomycetota</taxon>
        <taxon>Actinomycetes</taxon>
        <taxon>Streptosporangiales</taxon>
        <taxon>Streptosporangiaceae</taxon>
        <taxon>Sinosporangium</taxon>
    </lineage>
</organism>
<dbReference type="EMBL" id="BOOW01000062">
    <property type="protein sequence ID" value="GII97535.1"/>
    <property type="molecule type" value="Genomic_DNA"/>
</dbReference>
<comment type="caution">
    <text evidence="1">The sequence shown here is derived from an EMBL/GenBank/DDBJ whole genome shotgun (WGS) entry which is preliminary data.</text>
</comment>
<sequence length="79" mass="8554">MVIALCEVDVHWSAFMKGGEESDCGVGHHGLGLPSSFDEGEPQFSSLWGETAASSPRTWGSDHWEINLTGRSCFVKAVE</sequence>
<evidence type="ECO:0000313" key="1">
    <source>
        <dbReference type="EMBL" id="GII97535.1"/>
    </source>
</evidence>
<dbReference type="AlphaFoldDB" id="A0A919RR56"/>
<keyword evidence="2" id="KW-1185">Reference proteome</keyword>
<proteinExistence type="predicted"/>
<protein>
    <submittedName>
        <fullName evidence="1">Uncharacterized protein</fullName>
    </submittedName>
</protein>
<reference evidence="1" key="1">
    <citation type="submission" date="2021-01" db="EMBL/GenBank/DDBJ databases">
        <title>Whole genome shotgun sequence of Sinosporangium siamense NBRC 109515.</title>
        <authorList>
            <person name="Komaki H."/>
            <person name="Tamura T."/>
        </authorList>
    </citation>
    <scope>NUCLEOTIDE SEQUENCE</scope>
    <source>
        <strain evidence="1">NBRC 109515</strain>
    </source>
</reference>
<accession>A0A919RR56</accession>
<gene>
    <name evidence="1" type="ORF">Ssi02_77660</name>
</gene>
<name>A0A919RR56_9ACTN</name>
<dbReference type="Proteomes" id="UP000606172">
    <property type="component" value="Unassembled WGS sequence"/>
</dbReference>